<reference evidence="2 3" key="1">
    <citation type="submission" date="2018-11" db="EMBL/GenBank/DDBJ databases">
        <title>Chryseotalea sanarue gen. nov., sp., nov., a member of the family Cytophagaceae, isolated from a brackish lake in Hamamatsu Japan.</title>
        <authorList>
            <person name="Maejima Y."/>
            <person name="Iino T."/>
            <person name="Muraguchi Y."/>
            <person name="Fukuda K."/>
            <person name="Ohkuma M."/>
            <person name="Moriuchi R."/>
            <person name="Dohra H."/>
            <person name="Kimbara K."/>
            <person name="Shintani M."/>
        </authorList>
    </citation>
    <scope>NUCLEOTIDE SEQUENCE [LARGE SCALE GENOMIC DNA]</scope>
    <source>
        <strain evidence="2 3">Ys</strain>
    </source>
</reference>
<proteinExistence type="predicted"/>
<sequence>MEDRNLKYDTRNSRMDLNRVYFWTDTIKNWRHLFIKDDLKQVIIDCLNNLIIRKKILVYAFVIMPNHIHLIWEMLELNGKEMPHASFNKFTSHQFLKLLMEENSKELNQYQESDLERKHRFWQRDPLAIHLDGKTKAEQKLEYIHLNSLQEKWSLVIKHEDYRWSSAKFYETGEDEFGILTDYRDRF</sequence>
<evidence type="ECO:0000313" key="2">
    <source>
        <dbReference type="EMBL" id="GCC50531.1"/>
    </source>
</evidence>
<dbReference type="SMART" id="SM01321">
    <property type="entry name" value="Y1_Tnp"/>
    <property type="match status" value="1"/>
</dbReference>
<evidence type="ECO:0000313" key="3">
    <source>
        <dbReference type="Proteomes" id="UP000288227"/>
    </source>
</evidence>
<dbReference type="Gene3D" id="3.30.70.1290">
    <property type="entry name" value="Transposase IS200-like"/>
    <property type="match status" value="1"/>
</dbReference>
<dbReference type="AlphaFoldDB" id="A0A401U6H3"/>
<dbReference type="InterPro" id="IPR002686">
    <property type="entry name" value="Transposase_17"/>
</dbReference>
<feature type="domain" description="Transposase IS200-like" evidence="1">
    <location>
        <begin position="16"/>
        <end position="147"/>
    </location>
</feature>
<dbReference type="InterPro" id="IPR036515">
    <property type="entry name" value="Transposase_17_sf"/>
</dbReference>
<accession>A0A401U6H3</accession>
<dbReference type="Proteomes" id="UP000288227">
    <property type="component" value="Unassembled WGS sequence"/>
</dbReference>
<gene>
    <name evidence="2" type="ORF">SanaruYs_07460</name>
</gene>
<dbReference type="EMBL" id="BHXQ01000001">
    <property type="protein sequence ID" value="GCC50531.1"/>
    <property type="molecule type" value="Genomic_DNA"/>
</dbReference>
<dbReference type="GO" id="GO:0003677">
    <property type="term" value="F:DNA binding"/>
    <property type="evidence" value="ECO:0007669"/>
    <property type="project" value="InterPro"/>
</dbReference>
<comment type="caution">
    <text evidence="2">The sequence shown here is derived from an EMBL/GenBank/DDBJ whole genome shotgun (WGS) entry which is preliminary data.</text>
</comment>
<dbReference type="GO" id="GO:0004803">
    <property type="term" value="F:transposase activity"/>
    <property type="evidence" value="ECO:0007669"/>
    <property type="project" value="InterPro"/>
</dbReference>
<organism evidence="2 3">
    <name type="scientific">Chryseotalea sanaruensis</name>
    <dbReference type="NCBI Taxonomy" id="2482724"/>
    <lineage>
        <taxon>Bacteria</taxon>
        <taxon>Pseudomonadati</taxon>
        <taxon>Bacteroidota</taxon>
        <taxon>Cytophagia</taxon>
        <taxon>Cytophagales</taxon>
        <taxon>Chryseotaleaceae</taxon>
        <taxon>Chryseotalea</taxon>
    </lineage>
</organism>
<dbReference type="RefSeq" id="WP_246011829.1">
    <property type="nucleotide sequence ID" value="NZ_BHXQ01000001.1"/>
</dbReference>
<dbReference type="GO" id="GO:0006313">
    <property type="term" value="P:DNA transposition"/>
    <property type="evidence" value="ECO:0007669"/>
    <property type="project" value="InterPro"/>
</dbReference>
<keyword evidence="3" id="KW-1185">Reference proteome</keyword>
<protein>
    <submittedName>
        <fullName evidence="2">Transposase</fullName>
    </submittedName>
</protein>
<name>A0A401U6H3_9BACT</name>
<evidence type="ECO:0000259" key="1">
    <source>
        <dbReference type="SMART" id="SM01321"/>
    </source>
</evidence>
<dbReference type="SUPFAM" id="SSF143422">
    <property type="entry name" value="Transposase IS200-like"/>
    <property type="match status" value="1"/>
</dbReference>